<dbReference type="InterPro" id="IPR036390">
    <property type="entry name" value="WH_DNA-bd_sf"/>
</dbReference>
<comment type="caution">
    <text evidence="4">The sequence shown here is derived from an EMBL/GenBank/DDBJ whole genome shotgun (WGS) entry which is preliminary data.</text>
</comment>
<dbReference type="PANTHER" id="PTHR13947">
    <property type="entry name" value="GNAT FAMILY N-ACETYLTRANSFERASE"/>
    <property type="match status" value="1"/>
</dbReference>
<dbReference type="CDD" id="cd04301">
    <property type="entry name" value="NAT_SF"/>
    <property type="match status" value="1"/>
</dbReference>
<gene>
    <name evidence="4" type="ORF">FOZ76_05600</name>
</gene>
<keyword evidence="1" id="KW-0808">Transferase</keyword>
<dbReference type="OrthoDB" id="273614at2"/>
<keyword evidence="5" id="KW-1185">Reference proteome</keyword>
<dbReference type="PANTHER" id="PTHR13947:SF37">
    <property type="entry name" value="LD18367P"/>
    <property type="match status" value="1"/>
</dbReference>
<dbReference type="Pfam" id="PF00583">
    <property type="entry name" value="Acetyltransf_1"/>
    <property type="match status" value="1"/>
</dbReference>
<dbReference type="PROSITE" id="PS50995">
    <property type="entry name" value="HTH_MARR_2"/>
    <property type="match status" value="1"/>
</dbReference>
<dbReference type="Pfam" id="PF12802">
    <property type="entry name" value="MarR_2"/>
    <property type="match status" value="1"/>
</dbReference>
<dbReference type="GO" id="GO:0003700">
    <property type="term" value="F:DNA-binding transcription factor activity"/>
    <property type="evidence" value="ECO:0007669"/>
    <property type="project" value="InterPro"/>
</dbReference>
<dbReference type="EMBL" id="VLTJ01000008">
    <property type="protein sequence ID" value="TSH97630.1"/>
    <property type="molecule type" value="Genomic_DNA"/>
</dbReference>
<dbReference type="InterPro" id="IPR000835">
    <property type="entry name" value="HTH_MarR-typ"/>
</dbReference>
<evidence type="ECO:0000256" key="1">
    <source>
        <dbReference type="ARBA" id="ARBA00022679"/>
    </source>
</evidence>
<dbReference type="Proteomes" id="UP000318405">
    <property type="component" value="Unassembled WGS sequence"/>
</dbReference>
<organism evidence="4 5">
    <name type="scientific">Verticiella sediminum</name>
    <dbReference type="NCBI Taxonomy" id="1247510"/>
    <lineage>
        <taxon>Bacteria</taxon>
        <taxon>Pseudomonadati</taxon>
        <taxon>Pseudomonadota</taxon>
        <taxon>Betaproteobacteria</taxon>
        <taxon>Burkholderiales</taxon>
        <taxon>Alcaligenaceae</taxon>
        <taxon>Verticiella</taxon>
    </lineage>
</organism>
<accession>A0A556AXH9</accession>
<name>A0A556AXH9_9BURK</name>
<dbReference type="RefSeq" id="WP_143947155.1">
    <property type="nucleotide sequence ID" value="NZ_BAABMB010000004.1"/>
</dbReference>
<dbReference type="InterPro" id="IPR050769">
    <property type="entry name" value="NAT_camello-type"/>
</dbReference>
<feature type="domain" description="N-acetyltransferase" evidence="3">
    <location>
        <begin position="171"/>
        <end position="313"/>
    </location>
</feature>
<dbReference type="InterPro" id="IPR000182">
    <property type="entry name" value="GNAT_dom"/>
</dbReference>
<dbReference type="Gene3D" id="3.40.630.30">
    <property type="match status" value="1"/>
</dbReference>
<dbReference type="InterPro" id="IPR016181">
    <property type="entry name" value="Acyl_CoA_acyltransferase"/>
</dbReference>
<evidence type="ECO:0000313" key="4">
    <source>
        <dbReference type="EMBL" id="TSH97630.1"/>
    </source>
</evidence>
<feature type="domain" description="HTH marR-type" evidence="2">
    <location>
        <begin position="4"/>
        <end position="139"/>
    </location>
</feature>
<sequence>MNTDPSLVEQIRAASRTMVRELGFMQATLAATRYSPSAVHTLLEIDARGAMTAAQIVQFLGLEKSSVSRMVGKLLEAGELEEAVAGEDGRLKPLSLSRKGKRTVARIHAYGRTQVATAMERLNPSQQQTVAQGLGAYAHALQACRLGAGATSHSGIDISTGYRPGLVGRVTEMHAAFYSRHAGFGQFFESQVASGVAEFVGRLNEPGNGIWLATQNDRIVGSIAIDGQDLGNDEAHLRWFILDDGCRGSGVGRQLLEQAVAFCDRFGFAATRLWTFKGLDAARRLYEAFGFEQVDEAPGEQWGSTVVEQQFARRRGSC</sequence>
<dbReference type="Gene3D" id="1.10.10.10">
    <property type="entry name" value="Winged helix-like DNA-binding domain superfamily/Winged helix DNA-binding domain"/>
    <property type="match status" value="1"/>
</dbReference>
<dbReference type="SMART" id="SM00347">
    <property type="entry name" value="HTH_MARR"/>
    <property type="match status" value="1"/>
</dbReference>
<evidence type="ECO:0000259" key="3">
    <source>
        <dbReference type="PROSITE" id="PS51186"/>
    </source>
</evidence>
<proteinExistence type="predicted"/>
<dbReference type="PROSITE" id="PS51186">
    <property type="entry name" value="GNAT"/>
    <property type="match status" value="1"/>
</dbReference>
<evidence type="ECO:0000313" key="5">
    <source>
        <dbReference type="Proteomes" id="UP000318405"/>
    </source>
</evidence>
<protein>
    <submittedName>
        <fullName evidence="4">MarR family transcriptional regulator</fullName>
    </submittedName>
</protein>
<evidence type="ECO:0000259" key="2">
    <source>
        <dbReference type="PROSITE" id="PS50995"/>
    </source>
</evidence>
<dbReference type="AlphaFoldDB" id="A0A556AXH9"/>
<dbReference type="SUPFAM" id="SSF55729">
    <property type="entry name" value="Acyl-CoA N-acyltransferases (Nat)"/>
    <property type="match status" value="1"/>
</dbReference>
<reference evidence="4 5" key="1">
    <citation type="submission" date="2019-07" db="EMBL/GenBank/DDBJ databases">
        <title>Qingshengfaniella alkalisoli gen. nov., sp. nov., isolated from saline soil.</title>
        <authorList>
            <person name="Xu L."/>
            <person name="Huang X.-X."/>
            <person name="Sun J.-Q."/>
        </authorList>
    </citation>
    <scope>NUCLEOTIDE SEQUENCE [LARGE SCALE GENOMIC DNA]</scope>
    <source>
        <strain evidence="4 5">DSM 27279</strain>
    </source>
</reference>
<dbReference type="GO" id="GO:0008080">
    <property type="term" value="F:N-acetyltransferase activity"/>
    <property type="evidence" value="ECO:0007669"/>
    <property type="project" value="InterPro"/>
</dbReference>
<dbReference type="SUPFAM" id="SSF46785">
    <property type="entry name" value="Winged helix' DNA-binding domain"/>
    <property type="match status" value="1"/>
</dbReference>
<dbReference type="InterPro" id="IPR036388">
    <property type="entry name" value="WH-like_DNA-bd_sf"/>
</dbReference>